<keyword evidence="5" id="KW-0862">Zinc</keyword>
<dbReference type="EMBL" id="FNKH01000002">
    <property type="protein sequence ID" value="SDQ87890.1"/>
    <property type="molecule type" value="Genomic_DNA"/>
</dbReference>
<reference evidence="5 6" key="1">
    <citation type="submission" date="2016-10" db="EMBL/GenBank/DDBJ databases">
        <authorList>
            <person name="de Groot N.N."/>
        </authorList>
    </citation>
    <scope>NUCLEOTIDE SEQUENCE [LARGE SCALE GENOMIC DNA]</scope>
    <source>
        <strain evidence="5 6">DSM 20117</strain>
    </source>
</reference>
<keyword evidence="5" id="KW-0863">Zinc-finger</keyword>
<keyword evidence="6" id="KW-1185">Reference proteome</keyword>
<dbReference type="Proteomes" id="UP000181917">
    <property type="component" value="Unassembled WGS sequence"/>
</dbReference>
<evidence type="ECO:0000256" key="1">
    <source>
        <dbReference type="ARBA" id="ARBA00023015"/>
    </source>
</evidence>
<gene>
    <name evidence="5" type="ORF">SAMN04489742_2927</name>
</gene>
<name>A0A1H1EH59_9MICC</name>
<dbReference type="GO" id="GO:0008270">
    <property type="term" value="F:zinc ion binding"/>
    <property type="evidence" value="ECO:0007669"/>
    <property type="project" value="UniProtKB-KW"/>
</dbReference>
<evidence type="ECO:0000259" key="4">
    <source>
        <dbReference type="Pfam" id="PF13490"/>
    </source>
</evidence>
<keyword evidence="3" id="KW-0472">Membrane</keyword>
<evidence type="ECO:0000313" key="6">
    <source>
        <dbReference type="Proteomes" id="UP000181917"/>
    </source>
</evidence>
<evidence type="ECO:0000313" key="5">
    <source>
        <dbReference type="EMBL" id="SDQ87890.1"/>
    </source>
</evidence>
<dbReference type="Gene3D" id="1.10.10.1320">
    <property type="entry name" value="Anti-sigma factor, zinc-finger domain"/>
    <property type="match status" value="1"/>
</dbReference>
<dbReference type="STRING" id="37928.SAMN04489742_2927"/>
<dbReference type="Pfam" id="PF13490">
    <property type="entry name" value="zf-HC2"/>
    <property type="match status" value="1"/>
</dbReference>
<accession>A0A1H1EH59</accession>
<dbReference type="InterPro" id="IPR027383">
    <property type="entry name" value="Znf_put"/>
</dbReference>
<dbReference type="RefSeq" id="WP_074701071.1">
    <property type="nucleotide sequence ID" value="NZ_CP018863.1"/>
</dbReference>
<feature type="domain" description="Putative zinc-finger" evidence="4">
    <location>
        <begin position="7"/>
        <end position="39"/>
    </location>
</feature>
<dbReference type="OrthoDB" id="5242431at2"/>
<sequence>MKGDHEQLRELLGLYILGGLRRDEARAFEAHLNDCPVCRQEAAELESLPGMLDAVPRDEALELAEPPVEEIEQNTKRLLNELVVRRRKARRRVAGLVAAVAAASLVIGAVVGPVVTAPEQEMDSYTMASSRGLQVDLDLVYKRWGTELAVDGEQLPDSGVLSLWVTDSTGKARQVATWKATPAGRARLTAATDVGTEDIVRVEIKNDAAVPVASVVTRD</sequence>
<keyword evidence="1" id="KW-0805">Transcription regulation</keyword>
<keyword evidence="3" id="KW-1133">Transmembrane helix</keyword>
<keyword evidence="2" id="KW-0804">Transcription</keyword>
<dbReference type="AlphaFoldDB" id="A0A1H1EH59"/>
<evidence type="ECO:0000256" key="3">
    <source>
        <dbReference type="SAM" id="Phobius"/>
    </source>
</evidence>
<proteinExistence type="predicted"/>
<protein>
    <submittedName>
        <fullName evidence="5">Putative zinc-finger</fullName>
    </submittedName>
</protein>
<organism evidence="5 6">
    <name type="scientific">Crystallibacter crystallopoietes</name>
    <dbReference type="NCBI Taxonomy" id="37928"/>
    <lineage>
        <taxon>Bacteria</taxon>
        <taxon>Bacillati</taxon>
        <taxon>Actinomycetota</taxon>
        <taxon>Actinomycetes</taxon>
        <taxon>Micrococcales</taxon>
        <taxon>Micrococcaceae</taxon>
        <taxon>Crystallibacter</taxon>
    </lineage>
</organism>
<keyword evidence="5" id="KW-0479">Metal-binding</keyword>
<keyword evidence="3" id="KW-0812">Transmembrane</keyword>
<feature type="transmembrane region" description="Helical" evidence="3">
    <location>
        <begin position="93"/>
        <end position="115"/>
    </location>
</feature>
<dbReference type="KEGG" id="acry:AC20117_02835"/>
<evidence type="ECO:0000256" key="2">
    <source>
        <dbReference type="ARBA" id="ARBA00023163"/>
    </source>
</evidence>
<dbReference type="InterPro" id="IPR041916">
    <property type="entry name" value="Anti_sigma_zinc_sf"/>
</dbReference>